<evidence type="ECO:0000256" key="5">
    <source>
        <dbReference type="ARBA" id="ARBA00022692"/>
    </source>
</evidence>
<evidence type="ECO:0000256" key="4">
    <source>
        <dbReference type="ARBA" id="ARBA00022679"/>
    </source>
</evidence>
<keyword evidence="5 8" id="KW-0812">Transmembrane</keyword>
<dbReference type="GO" id="GO:0016757">
    <property type="term" value="F:glycosyltransferase activity"/>
    <property type="evidence" value="ECO:0007669"/>
    <property type="project" value="UniProtKB-KW"/>
</dbReference>
<keyword evidence="6 8" id="KW-1133">Transmembrane helix</keyword>
<keyword evidence="3" id="KW-0328">Glycosyltransferase</keyword>
<keyword evidence="7 8" id="KW-0472">Membrane</keyword>
<proteinExistence type="inferred from homology"/>
<accession>A0A1Y2BKI7</accession>
<evidence type="ECO:0008006" key="11">
    <source>
        <dbReference type="Google" id="ProtNLM"/>
    </source>
</evidence>
<dbReference type="STRING" id="1754190.A0A1Y2BKI7"/>
<dbReference type="Proteomes" id="UP000193920">
    <property type="component" value="Unassembled WGS sequence"/>
</dbReference>
<dbReference type="Pfam" id="PF01697">
    <property type="entry name" value="Glyco_transf_92"/>
    <property type="match status" value="1"/>
</dbReference>
<keyword evidence="10" id="KW-1185">Reference proteome</keyword>
<dbReference type="PANTHER" id="PTHR21461:SF69">
    <property type="entry name" value="GLYCOSYLTRANSFERASE FAMILY 92 PROTEIN"/>
    <property type="match status" value="1"/>
</dbReference>
<evidence type="ECO:0000313" key="9">
    <source>
        <dbReference type="EMBL" id="ORY35284.1"/>
    </source>
</evidence>
<keyword evidence="4" id="KW-0808">Transferase</keyword>
<evidence type="ECO:0000256" key="1">
    <source>
        <dbReference type="ARBA" id="ARBA00004167"/>
    </source>
</evidence>
<dbReference type="OrthoDB" id="2526284at2759"/>
<organism evidence="9 10">
    <name type="scientific">Neocallimastix californiae</name>
    <dbReference type="NCBI Taxonomy" id="1754190"/>
    <lineage>
        <taxon>Eukaryota</taxon>
        <taxon>Fungi</taxon>
        <taxon>Fungi incertae sedis</taxon>
        <taxon>Chytridiomycota</taxon>
        <taxon>Chytridiomycota incertae sedis</taxon>
        <taxon>Neocallimastigomycetes</taxon>
        <taxon>Neocallimastigales</taxon>
        <taxon>Neocallimastigaceae</taxon>
        <taxon>Neocallimastix</taxon>
    </lineage>
</organism>
<evidence type="ECO:0000256" key="8">
    <source>
        <dbReference type="SAM" id="Phobius"/>
    </source>
</evidence>
<dbReference type="GO" id="GO:0016020">
    <property type="term" value="C:membrane"/>
    <property type="evidence" value="ECO:0007669"/>
    <property type="project" value="UniProtKB-SubCell"/>
</dbReference>
<dbReference type="EMBL" id="MCOG01000152">
    <property type="protein sequence ID" value="ORY35284.1"/>
    <property type="molecule type" value="Genomic_DNA"/>
</dbReference>
<dbReference type="GO" id="GO:0005737">
    <property type="term" value="C:cytoplasm"/>
    <property type="evidence" value="ECO:0007669"/>
    <property type="project" value="TreeGrafter"/>
</dbReference>
<dbReference type="AlphaFoldDB" id="A0A1Y2BKI7"/>
<evidence type="ECO:0000256" key="7">
    <source>
        <dbReference type="ARBA" id="ARBA00023136"/>
    </source>
</evidence>
<name>A0A1Y2BKI7_9FUNG</name>
<dbReference type="InterPro" id="IPR008166">
    <property type="entry name" value="Glyco_transf_92"/>
</dbReference>
<evidence type="ECO:0000256" key="2">
    <source>
        <dbReference type="ARBA" id="ARBA00007647"/>
    </source>
</evidence>
<gene>
    <name evidence="9" type="ORF">LY90DRAFT_511709</name>
</gene>
<evidence type="ECO:0000256" key="3">
    <source>
        <dbReference type="ARBA" id="ARBA00022676"/>
    </source>
</evidence>
<protein>
    <recommendedName>
        <fullName evidence="11">Glycosyltransferase family 92 protein</fullName>
    </recommendedName>
</protein>
<feature type="transmembrane region" description="Helical" evidence="8">
    <location>
        <begin position="7"/>
        <end position="27"/>
    </location>
</feature>
<sequence>MNITYKYSFITILIFTIVFVKLNYAFYEQTSKNQRLLLRCKKKCHSNNRKLKRICKKCLYLGMLDKQEENFTQNLNFNTRTSLKVALCAIVKNENLYIREWINYYKDMGINKIILYDNNDIDGERLEGIISDYIENGFVNIFDRRGLIIQNREYGKSTQGLAYHSCYYNNYKYYDWMAFFDIDEFLSIDGKYNNVFEFLNDFNDYDGIKVQWRMFGDNGQLYYENKPVIERFLSKNNFSHDKTVKSIIKCKDYG</sequence>
<comment type="subcellular location">
    <subcellularLocation>
        <location evidence="1">Membrane</location>
        <topology evidence="1">Single-pass membrane protein</topology>
    </subcellularLocation>
</comment>
<dbReference type="PANTHER" id="PTHR21461">
    <property type="entry name" value="GLYCOSYLTRANSFERASE FAMILY 92 PROTEIN"/>
    <property type="match status" value="1"/>
</dbReference>
<reference evidence="9 10" key="1">
    <citation type="submission" date="2016-08" db="EMBL/GenBank/DDBJ databases">
        <title>A Parts List for Fungal Cellulosomes Revealed by Comparative Genomics.</title>
        <authorList>
            <consortium name="DOE Joint Genome Institute"/>
            <person name="Haitjema C.H."/>
            <person name="Gilmore S.P."/>
            <person name="Henske J.K."/>
            <person name="Solomon K.V."/>
            <person name="De Groot R."/>
            <person name="Kuo A."/>
            <person name="Mondo S.J."/>
            <person name="Salamov A.A."/>
            <person name="Labutti K."/>
            <person name="Zhao Z."/>
            <person name="Chiniquy J."/>
            <person name="Barry K."/>
            <person name="Brewer H.M."/>
            <person name="Purvine S.O."/>
            <person name="Wright A.T."/>
            <person name="Boxma B."/>
            <person name="Van Alen T."/>
            <person name="Hackstein J.H."/>
            <person name="Baker S.E."/>
            <person name="Grigoriev I.V."/>
            <person name="O'Malley M.A."/>
        </authorList>
    </citation>
    <scope>NUCLEOTIDE SEQUENCE [LARGE SCALE GENOMIC DNA]</scope>
    <source>
        <strain evidence="9 10">G1</strain>
    </source>
</reference>
<comment type="similarity">
    <text evidence="2">Belongs to the glycosyltransferase 92 family.</text>
</comment>
<evidence type="ECO:0000256" key="6">
    <source>
        <dbReference type="ARBA" id="ARBA00022989"/>
    </source>
</evidence>
<comment type="caution">
    <text evidence="9">The sequence shown here is derived from an EMBL/GenBank/DDBJ whole genome shotgun (WGS) entry which is preliminary data.</text>
</comment>
<evidence type="ECO:0000313" key="10">
    <source>
        <dbReference type="Proteomes" id="UP000193920"/>
    </source>
</evidence>